<keyword evidence="1" id="KW-0812">Transmembrane</keyword>
<organism evidence="2">
    <name type="scientific">Lepeophtheirus salmonis</name>
    <name type="common">Salmon louse</name>
    <name type="synonym">Caligus salmonis</name>
    <dbReference type="NCBI Taxonomy" id="72036"/>
    <lineage>
        <taxon>Eukaryota</taxon>
        <taxon>Metazoa</taxon>
        <taxon>Ecdysozoa</taxon>
        <taxon>Arthropoda</taxon>
        <taxon>Crustacea</taxon>
        <taxon>Multicrustacea</taxon>
        <taxon>Hexanauplia</taxon>
        <taxon>Copepoda</taxon>
        <taxon>Siphonostomatoida</taxon>
        <taxon>Caligidae</taxon>
        <taxon>Lepeophtheirus</taxon>
    </lineage>
</organism>
<protein>
    <submittedName>
        <fullName evidence="2">Uncharacterized protein</fullName>
    </submittedName>
</protein>
<evidence type="ECO:0000256" key="1">
    <source>
        <dbReference type="SAM" id="Phobius"/>
    </source>
</evidence>
<evidence type="ECO:0000313" key="2">
    <source>
        <dbReference type="EMBL" id="CDW27901.1"/>
    </source>
</evidence>
<sequence>KSYDPFLSSKIAREKKILASLYVDTSHKYNFLIFSLPLTCILNGGLLFV</sequence>
<keyword evidence="1" id="KW-0472">Membrane</keyword>
<feature type="non-terminal residue" evidence="2">
    <location>
        <position position="1"/>
    </location>
</feature>
<dbReference type="AlphaFoldDB" id="A0A0K2TR96"/>
<name>A0A0K2TR96_LEPSM</name>
<dbReference type="EMBL" id="HACA01010540">
    <property type="protein sequence ID" value="CDW27901.1"/>
    <property type="molecule type" value="Transcribed_RNA"/>
</dbReference>
<reference evidence="2" key="1">
    <citation type="submission" date="2014-05" db="EMBL/GenBank/DDBJ databases">
        <authorList>
            <person name="Chronopoulou M."/>
        </authorList>
    </citation>
    <scope>NUCLEOTIDE SEQUENCE</scope>
    <source>
        <tissue evidence="2">Whole organism</tissue>
    </source>
</reference>
<feature type="transmembrane region" description="Helical" evidence="1">
    <location>
        <begin position="29"/>
        <end position="48"/>
    </location>
</feature>
<proteinExistence type="predicted"/>
<keyword evidence="1" id="KW-1133">Transmembrane helix</keyword>
<accession>A0A0K2TR96</accession>